<feature type="compositionally biased region" description="Polar residues" evidence="1">
    <location>
        <begin position="436"/>
        <end position="446"/>
    </location>
</feature>
<dbReference type="Gene3D" id="2.120.10.30">
    <property type="entry name" value="TolB, C-terminal domain"/>
    <property type="match status" value="1"/>
</dbReference>
<dbReference type="SUPFAM" id="SSF101898">
    <property type="entry name" value="NHL repeat"/>
    <property type="match status" value="1"/>
</dbReference>
<feature type="region of interest" description="Disordered" evidence="1">
    <location>
        <begin position="415"/>
        <end position="501"/>
    </location>
</feature>
<protein>
    <submittedName>
        <fullName evidence="2">Putative LOC101846341 [Aplysia californica]</fullName>
    </submittedName>
</protein>
<accession>A0A0K2T7U6</accession>
<proteinExistence type="predicted"/>
<evidence type="ECO:0000313" key="2">
    <source>
        <dbReference type="EMBL" id="CDW21652.1"/>
    </source>
</evidence>
<dbReference type="InterPro" id="IPR011042">
    <property type="entry name" value="6-blade_b-propeller_TolB-like"/>
</dbReference>
<organism evidence="2">
    <name type="scientific">Lepeophtheirus salmonis</name>
    <name type="common">Salmon louse</name>
    <name type="synonym">Caligus salmonis</name>
    <dbReference type="NCBI Taxonomy" id="72036"/>
    <lineage>
        <taxon>Eukaryota</taxon>
        <taxon>Metazoa</taxon>
        <taxon>Ecdysozoa</taxon>
        <taxon>Arthropoda</taxon>
        <taxon>Crustacea</taxon>
        <taxon>Multicrustacea</taxon>
        <taxon>Hexanauplia</taxon>
        <taxon>Copepoda</taxon>
        <taxon>Siphonostomatoida</taxon>
        <taxon>Caligidae</taxon>
        <taxon>Lepeophtheirus</taxon>
    </lineage>
</organism>
<dbReference type="OrthoDB" id="10543314at2759"/>
<dbReference type="AlphaFoldDB" id="A0A0K2T7U6"/>
<dbReference type="EMBL" id="HACA01004291">
    <property type="protein sequence ID" value="CDW21652.1"/>
    <property type="molecule type" value="Transcribed_RNA"/>
</dbReference>
<sequence>MVGEAWDTQDTKDLIQRIMKDITMRQLNLSLNKGIFEGKQKECKQIIKKIFEDLSSWASKTEHDILKQVDDVAERRRREMEEMSCSLICLPSQLAQHLDAVNRAGSCPTKLKRIQDSTRQIHKEAEKIFPNGSSDALVSVEFHLSSLAQSLFLDGNTDELFRINTCLKPEQLFITSACHTPEGQIHIDIGVSPNSPPIQSFILSEMSLSVLSSEQRLLVCVSLKTLYVQKHLVFADNYKTMMISLSGQNLDRGSFINISLISYSIKNSPALLRNSVWGNVGDANNNNCTRTGKPIDDLDESDLISMGYKQSDKSIFRNKSDVMKNKACRSLLENGITPKMTSSSEKSLIRLNPTPNVTPMIDGIDEIKNRRHLMDEEDEGMDSNSETLIDKGQHPLSSTIRCSQSPISKHIHIPEGGINSPFADRNAINLPLDQPSPLNIHTQKQKGAQHDDGNGSTGSNDATPCTSTQNNLSERLRSISFPKLDDEDEDEGRECSETRKKGLENLAKVQKLLTGEIPMSQGIEESKHDKSVSFHPNTTIMEPAPNRTRRVSITSNVNIMDLLPEDKETTTMCEDSSILLEDVTDRSSVEEQWQIRTGKTKTTDGELTLCKTIMQSQNVSNNCSTKSMSESGAWAYDRTLGGYTKSLQESNRYTKPGNVSFNESLWENSMNASDLINSRKPGLDLGSEKYNLVFVKKHQLQFLPQAITIDDKGFKYVSHPEDNKISVLRGNDRIDFFNHHLILRKPGYILAIPNERIVILDNRGIHMYSTDGNHLKTFLVDEAKNCRGLAYDFKYCHLLTMQKCESGSTLLVIDAEINFIIIKRIMIGYSTENPIRKEKTKCVFLAYWSNKVFVSDFGLGVVYVICLHNEQTEVFCKISEPKGLRVDPVCNVLVTSSEQGLIRVYNSTGNFVRSLKVPQMKNIVDLYLDNEKHNIFITDNKEHAVLQYRISSPKSDELTY</sequence>
<feature type="compositionally biased region" description="Polar residues" evidence="1">
    <location>
        <begin position="457"/>
        <end position="473"/>
    </location>
</feature>
<feature type="region of interest" description="Disordered" evidence="1">
    <location>
        <begin position="524"/>
        <end position="543"/>
    </location>
</feature>
<name>A0A0K2T7U6_LEPSM</name>
<reference evidence="2" key="1">
    <citation type="submission" date="2014-05" db="EMBL/GenBank/DDBJ databases">
        <authorList>
            <person name="Chronopoulou M."/>
        </authorList>
    </citation>
    <scope>NUCLEOTIDE SEQUENCE</scope>
    <source>
        <tissue evidence="2">Whole organism</tissue>
    </source>
</reference>
<evidence type="ECO:0000256" key="1">
    <source>
        <dbReference type="SAM" id="MobiDB-lite"/>
    </source>
</evidence>